<keyword evidence="11" id="KW-0325">Glycoprotein</keyword>
<feature type="domain" description="ABC transporter" evidence="13">
    <location>
        <begin position="1022"/>
        <end position="1235"/>
    </location>
</feature>
<proteinExistence type="inferred from homology"/>
<keyword evidence="9 12" id="KW-1133">Transmembrane helix</keyword>
<feature type="transmembrane region" description="Helical" evidence="12">
    <location>
        <begin position="692"/>
        <end position="711"/>
    </location>
</feature>
<evidence type="ECO:0000256" key="11">
    <source>
        <dbReference type="ARBA" id="ARBA00023180"/>
    </source>
</evidence>
<evidence type="ECO:0000256" key="8">
    <source>
        <dbReference type="ARBA" id="ARBA00022840"/>
    </source>
</evidence>
<evidence type="ECO:0000259" key="14">
    <source>
        <dbReference type="PROSITE" id="PS50929"/>
    </source>
</evidence>
<dbReference type="InterPro" id="IPR044726">
    <property type="entry name" value="ABCC_6TM_D2"/>
</dbReference>
<dbReference type="GO" id="GO:0005886">
    <property type="term" value="C:plasma membrane"/>
    <property type="evidence" value="ECO:0007669"/>
    <property type="project" value="UniProtKB-SubCell"/>
</dbReference>
<keyword evidence="7" id="KW-0547">Nucleotide-binding</keyword>
<dbReference type="Pfam" id="PF00005">
    <property type="entry name" value="ABC_tran"/>
    <property type="match status" value="2"/>
</dbReference>
<dbReference type="InterPro" id="IPR011527">
    <property type="entry name" value="ABC1_TM_dom"/>
</dbReference>
<gene>
    <name evidence="15" type="ORF">HUG17_9021</name>
</gene>
<dbReference type="FunFam" id="3.40.50.300:FF:002145">
    <property type="entry name" value="ABC transporter (MsbA subfamily)"/>
    <property type="match status" value="1"/>
</dbReference>
<accession>A0A9D4NTZ8</accession>
<evidence type="ECO:0000256" key="9">
    <source>
        <dbReference type="ARBA" id="ARBA00022989"/>
    </source>
</evidence>
<dbReference type="CDD" id="cd18580">
    <property type="entry name" value="ABC_6TM_ABCC_D2"/>
    <property type="match status" value="1"/>
</dbReference>
<dbReference type="PROSITE" id="PS50929">
    <property type="entry name" value="ABC_TM1F"/>
    <property type="match status" value="2"/>
</dbReference>
<reference evidence="15" key="1">
    <citation type="submission" date="2020-06" db="EMBL/GenBank/DDBJ databases">
        <authorList>
            <person name="Ji K."/>
            <person name="Li J."/>
        </authorList>
    </citation>
    <scope>NUCLEOTIDE SEQUENCE</scope>
    <source>
        <strain evidence="15">JKM2019</strain>
        <tissue evidence="15">Whole body</tissue>
    </source>
</reference>
<dbReference type="CDD" id="cd03244">
    <property type="entry name" value="ABCC_MRP_domain2"/>
    <property type="match status" value="1"/>
</dbReference>
<dbReference type="CDD" id="cd03250">
    <property type="entry name" value="ABCC_MRP_domain1"/>
    <property type="match status" value="1"/>
</dbReference>
<evidence type="ECO:0000256" key="1">
    <source>
        <dbReference type="ARBA" id="ARBA00004651"/>
    </source>
</evidence>
<feature type="transmembrane region" description="Helical" evidence="12">
    <location>
        <begin position="746"/>
        <end position="770"/>
    </location>
</feature>
<dbReference type="InterPro" id="IPR036640">
    <property type="entry name" value="ABC1_TM_sf"/>
</dbReference>
<reference evidence="15" key="2">
    <citation type="journal article" date="2021" name="World Allergy Organ. J.">
        <title>Chromosome-level assembly of Dermatophagoides farinae genome and transcriptome reveals two novel allergens Der f 37 and Der f 39.</title>
        <authorList>
            <person name="Chen J."/>
            <person name="Cai Z."/>
            <person name="Fan D."/>
            <person name="Hu J."/>
            <person name="Hou Y."/>
            <person name="He Y."/>
            <person name="Zhang Z."/>
            <person name="Zhao Z."/>
            <person name="Gao P."/>
            <person name="Hu W."/>
            <person name="Sun J."/>
            <person name="Li J."/>
            <person name="Ji K."/>
        </authorList>
    </citation>
    <scope>NUCLEOTIDE SEQUENCE</scope>
    <source>
        <strain evidence="15">JKM2019</strain>
    </source>
</reference>
<dbReference type="PROSITE" id="PS50893">
    <property type="entry name" value="ABC_TRANSPORTER_2"/>
    <property type="match status" value="2"/>
</dbReference>
<keyword evidence="10 12" id="KW-0472">Membrane</keyword>
<dbReference type="InterPro" id="IPR027417">
    <property type="entry name" value="P-loop_NTPase"/>
</dbReference>
<dbReference type="InterPro" id="IPR003439">
    <property type="entry name" value="ABC_transporter-like_ATP-bd"/>
</dbReference>
<evidence type="ECO:0000256" key="2">
    <source>
        <dbReference type="ARBA" id="ARBA00009726"/>
    </source>
</evidence>
<protein>
    <submittedName>
        <fullName evidence="15">Multidrug resistance-associated protein 4-like</fullName>
    </submittedName>
</protein>
<dbReference type="AlphaFoldDB" id="A0A9D4NTZ8"/>
<dbReference type="GO" id="GO:0016887">
    <property type="term" value="F:ATP hydrolysis activity"/>
    <property type="evidence" value="ECO:0007669"/>
    <property type="project" value="InterPro"/>
</dbReference>
<comment type="caution">
    <text evidence="15">The sequence shown here is derived from an EMBL/GenBank/DDBJ whole genome shotgun (WGS) entry which is preliminary data.</text>
</comment>
<dbReference type="PANTHER" id="PTHR24223:SF456">
    <property type="entry name" value="MULTIDRUG RESISTANCE-ASSOCIATED PROTEIN LETHAL(2)03659"/>
    <property type="match status" value="1"/>
</dbReference>
<dbReference type="FunFam" id="3.40.50.300:FF:000973">
    <property type="entry name" value="Multidrug resistance-associated protein 4"/>
    <property type="match status" value="1"/>
</dbReference>
<keyword evidence="6" id="KW-0677">Repeat</keyword>
<dbReference type="EMBL" id="SDOV01000008">
    <property type="protein sequence ID" value="KAH7637917.1"/>
    <property type="molecule type" value="Genomic_DNA"/>
</dbReference>
<feature type="transmembrane region" description="Helical" evidence="12">
    <location>
        <begin position="307"/>
        <end position="331"/>
    </location>
</feature>
<dbReference type="FunFam" id="1.20.1560.10:FF:000014">
    <property type="entry name" value="Multidrug resistance-associated protein member 4"/>
    <property type="match status" value="1"/>
</dbReference>
<feature type="transmembrane region" description="Helical" evidence="12">
    <location>
        <begin position="228"/>
        <end position="247"/>
    </location>
</feature>
<feature type="transmembrane region" description="Helical" evidence="12">
    <location>
        <begin position="846"/>
        <end position="863"/>
    </location>
</feature>
<keyword evidence="4" id="KW-1003">Cell membrane</keyword>
<dbReference type="SUPFAM" id="SSF52540">
    <property type="entry name" value="P-loop containing nucleoside triphosphate hydrolases"/>
    <property type="match status" value="2"/>
</dbReference>
<evidence type="ECO:0000256" key="4">
    <source>
        <dbReference type="ARBA" id="ARBA00022475"/>
    </source>
</evidence>
<feature type="domain" description="ABC transmembrane type-1" evidence="14">
    <location>
        <begin position="96"/>
        <end position="348"/>
    </location>
</feature>
<keyword evidence="5 12" id="KW-0812">Transmembrane</keyword>
<comment type="similarity">
    <text evidence="2">Belongs to the ABC transporter superfamily. ABCC family. Conjugate transporter (TC 3.A.1.208) subfamily.</text>
</comment>
<feature type="transmembrane region" description="Helical" evidence="12">
    <location>
        <begin position="824"/>
        <end position="840"/>
    </location>
</feature>
<dbReference type="SMART" id="SM00382">
    <property type="entry name" value="AAA"/>
    <property type="match status" value="2"/>
</dbReference>
<name>A0A9D4NTZ8_DERFA</name>
<evidence type="ECO:0000256" key="7">
    <source>
        <dbReference type="ARBA" id="ARBA00022741"/>
    </source>
</evidence>
<dbReference type="GO" id="GO:0005524">
    <property type="term" value="F:ATP binding"/>
    <property type="evidence" value="ECO:0007669"/>
    <property type="project" value="UniProtKB-KW"/>
</dbReference>
<feature type="transmembrane region" description="Helical" evidence="12">
    <location>
        <begin position="931"/>
        <end position="952"/>
    </location>
</feature>
<evidence type="ECO:0000256" key="10">
    <source>
        <dbReference type="ARBA" id="ARBA00023136"/>
    </source>
</evidence>
<evidence type="ECO:0000313" key="15">
    <source>
        <dbReference type="EMBL" id="KAH7637917.1"/>
    </source>
</evidence>
<evidence type="ECO:0000256" key="5">
    <source>
        <dbReference type="ARBA" id="ARBA00022692"/>
    </source>
</evidence>
<dbReference type="InterPro" id="IPR050173">
    <property type="entry name" value="ABC_transporter_C-like"/>
</dbReference>
<feature type="transmembrane region" description="Helical" evidence="12">
    <location>
        <begin position="200"/>
        <end position="222"/>
    </location>
</feature>
<feature type="transmembrane region" description="Helical" evidence="12">
    <location>
        <begin position="782"/>
        <end position="803"/>
    </location>
</feature>
<dbReference type="PROSITE" id="PS00211">
    <property type="entry name" value="ABC_TRANSPORTER_1"/>
    <property type="match status" value="1"/>
</dbReference>
<evidence type="ECO:0000256" key="12">
    <source>
        <dbReference type="SAM" id="Phobius"/>
    </source>
</evidence>
<organism evidence="15">
    <name type="scientific">Dermatophagoides farinae</name>
    <name type="common">American house dust mite</name>
    <dbReference type="NCBI Taxonomy" id="6954"/>
    <lineage>
        <taxon>Eukaryota</taxon>
        <taxon>Metazoa</taxon>
        <taxon>Ecdysozoa</taxon>
        <taxon>Arthropoda</taxon>
        <taxon>Chelicerata</taxon>
        <taxon>Arachnida</taxon>
        <taxon>Acari</taxon>
        <taxon>Acariformes</taxon>
        <taxon>Sarcoptiformes</taxon>
        <taxon>Astigmata</taxon>
        <taxon>Psoroptidia</taxon>
        <taxon>Analgoidea</taxon>
        <taxon>Pyroglyphidae</taxon>
        <taxon>Dermatophagoidinae</taxon>
        <taxon>Dermatophagoides</taxon>
    </lineage>
</organism>
<dbReference type="Gene3D" id="1.20.1560.10">
    <property type="entry name" value="ABC transporter type 1, transmembrane domain"/>
    <property type="match status" value="2"/>
</dbReference>
<feature type="domain" description="ABC transporter" evidence="13">
    <location>
        <begin position="406"/>
        <end position="630"/>
    </location>
</feature>
<evidence type="ECO:0000256" key="3">
    <source>
        <dbReference type="ARBA" id="ARBA00022448"/>
    </source>
</evidence>
<dbReference type="InterPro" id="IPR003593">
    <property type="entry name" value="AAA+_ATPase"/>
</dbReference>
<keyword evidence="8" id="KW-0067">ATP-binding</keyword>
<comment type="subcellular location">
    <subcellularLocation>
        <location evidence="1">Cell membrane</location>
        <topology evidence="1">Multi-pass membrane protein</topology>
    </subcellularLocation>
</comment>
<dbReference type="Gene3D" id="3.40.50.300">
    <property type="entry name" value="P-loop containing nucleotide triphosphate hydrolases"/>
    <property type="match status" value="2"/>
</dbReference>
<evidence type="ECO:0000256" key="6">
    <source>
        <dbReference type="ARBA" id="ARBA00022737"/>
    </source>
</evidence>
<feature type="domain" description="ABC transmembrane type-1" evidence="14">
    <location>
        <begin position="696"/>
        <end position="972"/>
    </location>
</feature>
<dbReference type="Proteomes" id="UP000828236">
    <property type="component" value="Unassembled WGS sequence"/>
</dbReference>
<keyword evidence="3" id="KW-0813">Transport</keyword>
<dbReference type="SUPFAM" id="SSF90123">
    <property type="entry name" value="ABC transporter transmembrane region"/>
    <property type="match status" value="2"/>
</dbReference>
<dbReference type="PANTHER" id="PTHR24223">
    <property type="entry name" value="ATP-BINDING CASSETTE SUB-FAMILY C"/>
    <property type="match status" value="1"/>
</dbReference>
<dbReference type="Pfam" id="PF00664">
    <property type="entry name" value="ABC_membrane"/>
    <property type="match status" value="2"/>
</dbReference>
<evidence type="ECO:0000259" key="13">
    <source>
        <dbReference type="PROSITE" id="PS50893"/>
    </source>
</evidence>
<dbReference type="InterPro" id="IPR017871">
    <property type="entry name" value="ABC_transporter-like_CS"/>
</dbReference>
<dbReference type="GO" id="GO:0140359">
    <property type="term" value="F:ABC-type transporter activity"/>
    <property type="evidence" value="ECO:0007669"/>
    <property type="project" value="InterPro"/>
</dbReference>
<sequence length="1255" mass="143201">MIMTKKSPLDNGNLFVRIYNLWVLPLFVHGINNEIHLSDLPKCSQSDDTGKLSNILEHYWRLELKRSKPNFIRATFRSFPWHFIGCTLLIILRECILRSLQPLFLSRVIQFFSKPTAEEFQSACLNSSALVIIPLFCILLRHPDRYLAFRLAIKIRVAWCSLIYRKAIRLHHSAFRRTTVGQILNLISNDVTRVDQFCNYACYIIISPIIFIIRMYICYIYVGPYCFIGLFLLLLVIPMNLLTGRIFQLLRTKVAKTSDTRLRIISDIIKGIRVIKMYAWEDHFSSLIDDARNREIIQIKYSIICKAINLVIAFISSHIIVFAMFASYVIYTGNLLNADQVFVIMNVIKITSSVSSRALPTALTLSFEMLASCDRIQNFLLLDEYNHQTITYHNNISVSNEDKIVVKMEKVSADWTMGTTKQPSLDKISLQIKHGQLIMVIGSTGSGKTTFLMSLMNEISIINGSIQLNGRIAYVAQDPWIMNGSIRDNILFGRQYDAVKYTTIIDVCGMHHDLIQLPYSDQSLVGERGVSLSVGQKIRLTLARALYSEADIYLLDDPLSAVDVNVANHIFERCIMDYLKSKTVILVTHQSQFIRNASKILVLDNGRQLAFDHYDEIIKSKLINLGSLFQQKNSIEIVASEIPMNESMVIGYDMDSKQKNLKPKIIGEIKTSKGSINSKVYLNYIKAGSGPIRSPLMIVTIICTSFLYYYMDIWIAQWTNQNEQLMLKNNSDIINLKMDNHRFDDVIIYSILIINILIAMIIQSITIFLMCIKSSINLHNRLFSSLIRVPVSFFDTIPIGRIMNRFAKDIGIIDERLPQTVDNFLNFIVSLLGVTIIVAITKWYLIFPAIIMFLSIIIIHRVYTIIAQDLNRYENIARNPLFNHMTMTLNGLSTIRSFNVSDEFIQQYYRYQNDHTAVYFTCFASMKFPGICLDLICMIYMIIVIVFVMISYEEIQSGTAGLILTTILGLISLTQPGIRATIEAENQMISVERILEYSDLESEAPLKSDYKFPPNWPECGRIIFDHVYLHYNQSQKPVIKDLCFEIRGSEKIGIVGRTGAGKSSILAALFRMVEIDGRITIDGEPVAFIGSLRKNLDPFDELNDDEIWDALEKVQMKNLVNEMPGKLQYQLSEGGDNLSLGQRQLICLARALLRQNKILVLDEATANVDLHTDALIQQTIRDNFNDCTVITIAHRLNTIIDSDRILVLDSGRLAQYDTPFNLLQDKHGIFYNLIQQTGPQMAAKLTSMANGKKIL</sequence>